<name>A0A1B4V2T3_9GAMM</name>
<dbReference type="PANTHER" id="PTHR40590:SF1">
    <property type="entry name" value="CYTOPLASMIC PROTEIN"/>
    <property type="match status" value="1"/>
</dbReference>
<evidence type="ECO:0000313" key="1">
    <source>
        <dbReference type="EMBL" id="BAU47856.1"/>
    </source>
</evidence>
<dbReference type="KEGG" id="sva:SVA_1281"/>
<dbReference type="AlphaFoldDB" id="A0A1B4V2T3"/>
<dbReference type="CDD" id="cd14789">
    <property type="entry name" value="Tiki"/>
    <property type="match status" value="1"/>
</dbReference>
<organism evidence="1 2">
    <name type="scientific">Sulfurifustis variabilis</name>
    <dbReference type="NCBI Taxonomy" id="1675686"/>
    <lineage>
        <taxon>Bacteria</taxon>
        <taxon>Pseudomonadati</taxon>
        <taxon>Pseudomonadota</taxon>
        <taxon>Gammaproteobacteria</taxon>
        <taxon>Acidiferrobacterales</taxon>
        <taxon>Acidiferrobacteraceae</taxon>
        <taxon>Sulfurifustis</taxon>
    </lineage>
</organism>
<dbReference type="Pfam" id="PF01963">
    <property type="entry name" value="TraB_PrgY_gumN"/>
    <property type="match status" value="1"/>
</dbReference>
<keyword evidence="2" id="KW-1185">Reference proteome</keyword>
<gene>
    <name evidence="1" type="ORF">SVA_1281</name>
</gene>
<dbReference type="OrthoDB" id="357294at2"/>
<dbReference type="RefSeq" id="WP_096460360.1">
    <property type="nucleotide sequence ID" value="NZ_AP014936.1"/>
</dbReference>
<reference evidence="1 2" key="1">
    <citation type="submission" date="2015-08" db="EMBL/GenBank/DDBJ databases">
        <title>Complete genome sequence of Sulfurifustis variabilis.</title>
        <authorList>
            <person name="Miura A."/>
            <person name="Kojima H."/>
            <person name="Fukui M."/>
        </authorList>
    </citation>
    <scope>NUCLEOTIDE SEQUENCE [LARGE SCALE GENOMIC DNA]</scope>
    <source>
        <strain evidence="2">skN76</strain>
    </source>
</reference>
<proteinExistence type="predicted"/>
<dbReference type="InterPro" id="IPR047111">
    <property type="entry name" value="YbaP-like"/>
</dbReference>
<evidence type="ECO:0000313" key="2">
    <source>
        <dbReference type="Proteomes" id="UP000218899"/>
    </source>
</evidence>
<protein>
    <submittedName>
        <fullName evidence="1">Polysaccharide biosynthesis protein GumN</fullName>
    </submittedName>
</protein>
<dbReference type="EMBL" id="AP014936">
    <property type="protein sequence ID" value="BAU47856.1"/>
    <property type="molecule type" value="Genomic_DNA"/>
</dbReference>
<dbReference type="PANTHER" id="PTHR40590">
    <property type="entry name" value="CYTOPLASMIC PROTEIN-RELATED"/>
    <property type="match status" value="1"/>
</dbReference>
<dbReference type="Proteomes" id="UP000218899">
    <property type="component" value="Chromosome"/>
</dbReference>
<accession>A0A1B4V2T3</accession>
<dbReference type="InterPro" id="IPR002816">
    <property type="entry name" value="TraB/PrgY/GumN_fam"/>
</dbReference>
<sequence length="306" mass="33599">MRARPKSPHPLLIVLTLIAGWIAFPALADSAPAVAAHDDGSRYTRGLLWRIESPGRPPSHLFGTIHSSDPRVVSLPAPVKQAFDRSGSFTMEMVTDGSALVAMAETMFLGEGQTLRQITGDALYGEIREALAARGLPEQGLEKQKPWVVLMTLSAPPNRGGMFLDLSLQLQATLAGKPVHGLESMQEQLAVFDELATEDQVTLLRETVKAQREAEAQLEALTRAWLARDLGQLMATVEKYRPEDARLYNTLMQRLLDDRNRRMAERMEARLAEGNAFIAVGAAHLPGPDGLLALLARRGYRLTAVY</sequence>